<dbReference type="InterPro" id="IPR043502">
    <property type="entry name" value="DNA/RNA_pol_sf"/>
</dbReference>
<accession>A0A8C1PUR7</accession>
<dbReference type="Pfam" id="PF00078">
    <property type="entry name" value="RVT_1"/>
    <property type="match status" value="1"/>
</dbReference>
<keyword evidence="3" id="KW-1185">Reference proteome</keyword>
<feature type="domain" description="Reverse transcriptase" evidence="1">
    <location>
        <begin position="1"/>
        <end position="143"/>
    </location>
</feature>
<dbReference type="Proteomes" id="UP000694427">
    <property type="component" value="Unplaced"/>
</dbReference>
<evidence type="ECO:0000313" key="2">
    <source>
        <dbReference type="Ensembl" id="ENSCCRP00010113105.1"/>
    </source>
</evidence>
<dbReference type="SUPFAM" id="SSF56672">
    <property type="entry name" value="DNA/RNA polymerases"/>
    <property type="match status" value="1"/>
</dbReference>
<dbReference type="Ensembl" id="ENSCCRT00010125806.1">
    <property type="protein sequence ID" value="ENSCCRP00010113105.1"/>
    <property type="gene ID" value="ENSCCRG00010049805.1"/>
</dbReference>
<proteinExistence type="predicted"/>
<dbReference type="InterPro" id="IPR000477">
    <property type="entry name" value="RT_dom"/>
</dbReference>
<name>A0A8C1PUR7_CYPCA</name>
<sequence length="143" mass="15600">MMNSWGDVVGAVFLDLKKAFDTINHSLLLTKMSSFNFSTKAVQWFASYLQARVQCVKVNQEKSSLLNIKMGIPQGSVLGPLLFSLFINDLPLHCSGASFQLYADDAVLYAPAKSPELAADVLSALGIVGLVSRCRNTRVGYTH</sequence>
<evidence type="ECO:0000259" key="1">
    <source>
        <dbReference type="PROSITE" id="PS50878"/>
    </source>
</evidence>
<protein>
    <recommendedName>
        <fullName evidence="1">Reverse transcriptase domain-containing protein</fullName>
    </recommendedName>
</protein>
<organism evidence="2 3">
    <name type="scientific">Cyprinus carpio</name>
    <name type="common">Common carp</name>
    <dbReference type="NCBI Taxonomy" id="7962"/>
    <lineage>
        <taxon>Eukaryota</taxon>
        <taxon>Metazoa</taxon>
        <taxon>Chordata</taxon>
        <taxon>Craniata</taxon>
        <taxon>Vertebrata</taxon>
        <taxon>Euteleostomi</taxon>
        <taxon>Actinopterygii</taxon>
        <taxon>Neopterygii</taxon>
        <taxon>Teleostei</taxon>
        <taxon>Ostariophysi</taxon>
        <taxon>Cypriniformes</taxon>
        <taxon>Cyprinidae</taxon>
        <taxon>Cyprininae</taxon>
        <taxon>Cyprinus</taxon>
    </lineage>
</organism>
<reference evidence="2" key="1">
    <citation type="submission" date="2025-08" db="UniProtKB">
        <authorList>
            <consortium name="Ensembl"/>
        </authorList>
    </citation>
    <scope>IDENTIFICATION</scope>
</reference>
<dbReference type="PANTHER" id="PTHR33332">
    <property type="entry name" value="REVERSE TRANSCRIPTASE DOMAIN-CONTAINING PROTEIN"/>
    <property type="match status" value="1"/>
</dbReference>
<reference evidence="2" key="2">
    <citation type="submission" date="2025-09" db="UniProtKB">
        <authorList>
            <consortium name="Ensembl"/>
        </authorList>
    </citation>
    <scope>IDENTIFICATION</scope>
</reference>
<dbReference type="AlphaFoldDB" id="A0A8C1PUR7"/>
<dbReference type="PROSITE" id="PS50878">
    <property type="entry name" value="RT_POL"/>
    <property type="match status" value="1"/>
</dbReference>
<evidence type="ECO:0000313" key="3">
    <source>
        <dbReference type="Proteomes" id="UP000694427"/>
    </source>
</evidence>